<name>X0ZLS6_9ZZZZ</name>
<gene>
    <name evidence="1" type="ORF">S01H4_11105</name>
</gene>
<reference evidence="1" key="1">
    <citation type="journal article" date="2014" name="Front. Microbiol.">
        <title>High frequency of phylogenetically diverse reductive dehalogenase-homologous genes in deep subseafloor sedimentary metagenomes.</title>
        <authorList>
            <person name="Kawai M."/>
            <person name="Futagami T."/>
            <person name="Toyoda A."/>
            <person name="Takaki Y."/>
            <person name="Nishi S."/>
            <person name="Hori S."/>
            <person name="Arai W."/>
            <person name="Tsubouchi T."/>
            <person name="Morono Y."/>
            <person name="Uchiyama I."/>
            <person name="Ito T."/>
            <person name="Fujiyama A."/>
            <person name="Inagaki F."/>
            <person name="Takami H."/>
        </authorList>
    </citation>
    <scope>NUCLEOTIDE SEQUENCE</scope>
    <source>
        <strain evidence="1">Expedition CK06-06</strain>
    </source>
</reference>
<dbReference type="AlphaFoldDB" id="X0ZLS6"/>
<comment type="caution">
    <text evidence="1">The sequence shown here is derived from an EMBL/GenBank/DDBJ whole genome shotgun (WGS) entry which is preliminary data.</text>
</comment>
<accession>X0ZLS6</accession>
<dbReference type="EMBL" id="BART01004419">
    <property type="protein sequence ID" value="GAG70640.1"/>
    <property type="molecule type" value="Genomic_DNA"/>
</dbReference>
<sequence>IMSKKEESWELYFDVNDKKGYRGFYLQEYYSGKQIKIPKKYNNQIEEFETRRINAGDNLFTVSRIEEELKEIIKEVVKNRRTMKKIVKAEGWMIKDDFDLFEKYLKNDGVAHADIFKNNPSFYDYPIETIRVEVIIKKVKE</sequence>
<proteinExistence type="predicted"/>
<evidence type="ECO:0000313" key="1">
    <source>
        <dbReference type="EMBL" id="GAG70640.1"/>
    </source>
</evidence>
<organism evidence="1">
    <name type="scientific">marine sediment metagenome</name>
    <dbReference type="NCBI Taxonomy" id="412755"/>
    <lineage>
        <taxon>unclassified sequences</taxon>
        <taxon>metagenomes</taxon>
        <taxon>ecological metagenomes</taxon>
    </lineage>
</organism>
<protein>
    <submittedName>
        <fullName evidence="1">Uncharacterized protein</fullName>
    </submittedName>
</protein>
<feature type="non-terminal residue" evidence="1">
    <location>
        <position position="1"/>
    </location>
</feature>